<dbReference type="PROSITE" id="PS50893">
    <property type="entry name" value="ABC_TRANSPORTER_2"/>
    <property type="match status" value="1"/>
</dbReference>
<keyword evidence="8" id="KW-0406">Ion transport</keyword>
<keyword evidence="2" id="KW-0813">Transport</keyword>
<name>A0ABS4I5C3_9BACL</name>
<organism evidence="11 12">
    <name type="scientific">Paenibacillus aceris</name>
    <dbReference type="NCBI Taxonomy" id="869555"/>
    <lineage>
        <taxon>Bacteria</taxon>
        <taxon>Bacillati</taxon>
        <taxon>Bacillota</taxon>
        <taxon>Bacilli</taxon>
        <taxon>Bacillales</taxon>
        <taxon>Paenibacillaceae</taxon>
        <taxon>Paenibacillus</taxon>
    </lineage>
</organism>
<keyword evidence="3" id="KW-1003">Cell membrane</keyword>
<keyword evidence="7" id="KW-0408">Iron</keyword>
<comment type="subcellular location">
    <subcellularLocation>
        <location evidence="1">Cell membrane</location>
        <topology evidence="1">Peripheral membrane protein</topology>
    </subcellularLocation>
</comment>
<dbReference type="PANTHER" id="PTHR42771">
    <property type="entry name" value="IRON(3+)-HYDROXAMATE IMPORT ATP-BINDING PROTEIN FHUC"/>
    <property type="match status" value="1"/>
</dbReference>
<dbReference type="Proteomes" id="UP001519344">
    <property type="component" value="Unassembled WGS sequence"/>
</dbReference>
<dbReference type="SMART" id="SM00382">
    <property type="entry name" value="AAA"/>
    <property type="match status" value="1"/>
</dbReference>
<evidence type="ECO:0000259" key="10">
    <source>
        <dbReference type="PROSITE" id="PS50893"/>
    </source>
</evidence>
<evidence type="ECO:0000256" key="7">
    <source>
        <dbReference type="ARBA" id="ARBA00023004"/>
    </source>
</evidence>
<gene>
    <name evidence="11" type="ORF">J2Z65_005375</name>
</gene>
<dbReference type="Pfam" id="PF00005">
    <property type="entry name" value="ABC_tran"/>
    <property type="match status" value="1"/>
</dbReference>
<dbReference type="InterPro" id="IPR027417">
    <property type="entry name" value="P-loop_NTPase"/>
</dbReference>
<dbReference type="PANTHER" id="PTHR42771:SF3">
    <property type="entry name" value="PETROBACTIN IMPORT ATP-BINDING PROTEIN YCLP"/>
    <property type="match status" value="1"/>
</dbReference>
<comment type="caution">
    <text evidence="11">The sequence shown here is derived from an EMBL/GenBank/DDBJ whole genome shotgun (WGS) entry which is preliminary data.</text>
</comment>
<feature type="domain" description="ABC transporter" evidence="10">
    <location>
        <begin position="2"/>
        <end position="236"/>
    </location>
</feature>
<keyword evidence="12" id="KW-1185">Reference proteome</keyword>
<dbReference type="RefSeq" id="WP_167068987.1">
    <property type="nucleotide sequence ID" value="NZ_JAAOZR010000098.1"/>
</dbReference>
<dbReference type="InterPro" id="IPR003593">
    <property type="entry name" value="AAA+_ATPase"/>
</dbReference>
<evidence type="ECO:0000256" key="9">
    <source>
        <dbReference type="ARBA" id="ARBA00023136"/>
    </source>
</evidence>
<dbReference type="SUPFAM" id="SSF52540">
    <property type="entry name" value="P-loop containing nucleoside triphosphate hydrolases"/>
    <property type="match status" value="1"/>
</dbReference>
<dbReference type="InterPro" id="IPR003439">
    <property type="entry name" value="ABC_transporter-like_ATP-bd"/>
</dbReference>
<protein>
    <submittedName>
        <fullName evidence="11">Iron complex transport system ATP-binding protein</fullName>
    </submittedName>
</protein>
<dbReference type="GO" id="GO:0005524">
    <property type="term" value="F:ATP binding"/>
    <property type="evidence" value="ECO:0007669"/>
    <property type="project" value="UniProtKB-KW"/>
</dbReference>
<evidence type="ECO:0000256" key="2">
    <source>
        <dbReference type="ARBA" id="ARBA00022448"/>
    </source>
</evidence>
<dbReference type="InterPro" id="IPR051535">
    <property type="entry name" value="Siderophore_ABC-ATPase"/>
</dbReference>
<evidence type="ECO:0000313" key="12">
    <source>
        <dbReference type="Proteomes" id="UP001519344"/>
    </source>
</evidence>
<evidence type="ECO:0000256" key="6">
    <source>
        <dbReference type="ARBA" id="ARBA00022840"/>
    </source>
</evidence>
<dbReference type="EMBL" id="JAGGKV010000018">
    <property type="protein sequence ID" value="MBP1966117.1"/>
    <property type="molecule type" value="Genomic_DNA"/>
</dbReference>
<dbReference type="Gene3D" id="3.40.50.300">
    <property type="entry name" value="P-loop containing nucleotide triphosphate hydrolases"/>
    <property type="match status" value="1"/>
</dbReference>
<keyword evidence="9" id="KW-0472">Membrane</keyword>
<keyword evidence="6 11" id="KW-0067">ATP-binding</keyword>
<keyword evidence="5" id="KW-0547">Nucleotide-binding</keyword>
<evidence type="ECO:0000256" key="4">
    <source>
        <dbReference type="ARBA" id="ARBA00022496"/>
    </source>
</evidence>
<evidence type="ECO:0000256" key="1">
    <source>
        <dbReference type="ARBA" id="ARBA00004202"/>
    </source>
</evidence>
<evidence type="ECO:0000256" key="8">
    <source>
        <dbReference type="ARBA" id="ARBA00023065"/>
    </source>
</evidence>
<proteinExistence type="predicted"/>
<reference evidence="11 12" key="1">
    <citation type="submission" date="2021-03" db="EMBL/GenBank/DDBJ databases">
        <title>Genomic Encyclopedia of Type Strains, Phase IV (KMG-IV): sequencing the most valuable type-strain genomes for metagenomic binning, comparative biology and taxonomic classification.</title>
        <authorList>
            <person name="Goeker M."/>
        </authorList>
    </citation>
    <scope>NUCLEOTIDE SEQUENCE [LARGE SCALE GENOMIC DNA]</scope>
    <source>
        <strain evidence="11 12">DSM 24950</strain>
    </source>
</reference>
<evidence type="ECO:0000313" key="11">
    <source>
        <dbReference type="EMBL" id="MBP1966117.1"/>
    </source>
</evidence>
<keyword evidence="4" id="KW-0410">Iron transport</keyword>
<dbReference type="CDD" id="cd03214">
    <property type="entry name" value="ABC_Iron-Siderophores_B12_Hemin"/>
    <property type="match status" value="1"/>
</dbReference>
<accession>A0ABS4I5C3</accession>
<evidence type="ECO:0000256" key="3">
    <source>
        <dbReference type="ARBA" id="ARBA00022475"/>
    </source>
</evidence>
<sequence length="252" mass="28378">MIEVRNVSKSYGNNPVLDNVSLRIGKGRITSLIGPNGAGKSTLISLISRLLTKDSGEILIDGEEVSKANSQELAKKLAILKQSNHINVRLTVRDLVSFGRFPYSQGKLTKADWQFVDQAIRYMELEDMQHKYLDQLSGGQNQRAFIAMVIAQDTEYILLDEPLNNLDMKHSVQIMKVLRRLADELGKTVIIVIHDINFASCYSDYIVAFKQGKLVKEGPVSEIIDSAVLRDIYEMDIAIREINGNKICVYFK</sequence>
<evidence type="ECO:0000256" key="5">
    <source>
        <dbReference type="ARBA" id="ARBA00022741"/>
    </source>
</evidence>